<feature type="active site" description="Nucleophile" evidence="1">
    <location>
        <position position="119"/>
    </location>
</feature>
<accession>A0A6J4PKS1</accession>
<dbReference type="SUPFAM" id="SSF53474">
    <property type="entry name" value="alpha/beta-Hydrolases"/>
    <property type="match status" value="1"/>
</dbReference>
<protein>
    <submittedName>
        <fullName evidence="3">Acetyl xylan esterase</fullName>
    </submittedName>
</protein>
<dbReference type="EMBL" id="CADCUQ010000599">
    <property type="protein sequence ID" value="CAA9417400.1"/>
    <property type="molecule type" value="Genomic_DNA"/>
</dbReference>
<evidence type="ECO:0000259" key="2">
    <source>
        <dbReference type="Pfam" id="PF05448"/>
    </source>
</evidence>
<feature type="active site" description="Charge relay system" evidence="1">
    <location>
        <position position="202"/>
    </location>
</feature>
<gene>
    <name evidence="3" type="ORF">AVDCRST_MAG64-2657</name>
</gene>
<dbReference type="Gene3D" id="3.40.50.1820">
    <property type="entry name" value="alpha/beta hydrolase"/>
    <property type="match status" value="1"/>
</dbReference>
<feature type="active site" description="Charge relay system" evidence="1">
    <location>
        <position position="231"/>
    </location>
</feature>
<proteinExistence type="predicted"/>
<name>A0A6J4PKS1_9BACT</name>
<dbReference type="InterPro" id="IPR029058">
    <property type="entry name" value="AB_hydrolase_fold"/>
</dbReference>
<evidence type="ECO:0000313" key="3">
    <source>
        <dbReference type="EMBL" id="CAA9417400.1"/>
    </source>
</evidence>
<organism evidence="3">
    <name type="scientific">uncultured Phycisphaerae bacterium</name>
    <dbReference type="NCBI Taxonomy" id="904963"/>
    <lineage>
        <taxon>Bacteria</taxon>
        <taxon>Pseudomonadati</taxon>
        <taxon>Planctomycetota</taxon>
        <taxon>Phycisphaerae</taxon>
        <taxon>environmental samples</taxon>
    </lineage>
</organism>
<sequence length="265" mass="28948">HGQLARPKRDAANPAAKFPALLIVQWAGVYGLPKSHAVARAEKGWLCLNVMAHDLPFDRPEAFYKEQSAGPLKDYYRIGNEDRETSYFLRMYLGCYRAADYLASRDDWDGKTLVVMGTSQGGMQSILTAAVHPRVTAMLANVPAGCDNTGFQVGRANGWPNWAGQAWDRDKAKVVEASRYYDLVNFAPRITCPSLVSIGLIDDTCTPPGIFAACNQMKGKTEVLVMPRSDHKGSGGTQAAYAERSEEWLRALVKGEPPPVAAAAK</sequence>
<dbReference type="Pfam" id="PF05448">
    <property type="entry name" value="AXE1"/>
    <property type="match status" value="1"/>
</dbReference>
<dbReference type="InterPro" id="IPR008391">
    <property type="entry name" value="AXE1_dom"/>
</dbReference>
<dbReference type="PANTHER" id="PTHR40111">
    <property type="entry name" value="CEPHALOSPORIN-C DEACETYLASE"/>
    <property type="match status" value="1"/>
</dbReference>
<reference evidence="3" key="1">
    <citation type="submission" date="2020-02" db="EMBL/GenBank/DDBJ databases">
        <authorList>
            <person name="Meier V. D."/>
        </authorList>
    </citation>
    <scope>NUCLEOTIDE SEQUENCE</scope>
    <source>
        <strain evidence="3">AVDCRST_MAG64</strain>
    </source>
</reference>
<dbReference type="PANTHER" id="PTHR40111:SF1">
    <property type="entry name" value="CEPHALOSPORIN-C DEACETYLASE"/>
    <property type="match status" value="1"/>
</dbReference>
<feature type="non-terminal residue" evidence="3">
    <location>
        <position position="1"/>
    </location>
</feature>
<dbReference type="GO" id="GO:0005976">
    <property type="term" value="P:polysaccharide metabolic process"/>
    <property type="evidence" value="ECO:0007669"/>
    <property type="project" value="TreeGrafter"/>
</dbReference>
<dbReference type="InterPro" id="IPR039069">
    <property type="entry name" value="CE7"/>
</dbReference>
<dbReference type="GO" id="GO:0052689">
    <property type="term" value="F:carboxylic ester hydrolase activity"/>
    <property type="evidence" value="ECO:0007669"/>
    <property type="project" value="TreeGrafter"/>
</dbReference>
<feature type="domain" description="Acetyl xylan esterase" evidence="2">
    <location>
        <begin position="80"/>
        <end position="239"/>
    </location>
</feature>
<dbReference type="AlphaFoldDB" id="A0A6J4PKS1"/>
<evidence type="ECO:0000256" key="1">
    <source>
        <dbReference type="PIRSR" id="PIRSR639069-1"/>
    </source>
</evidence>